<feature type="transmembrane region" description="Helical" evidence="7">
    <location>
        <begin position="79"/>
        <end position="97"/>
    </location>
</feature>
<keyword evidence="3" id="KW-0813">Transport</keyword>
<feature type="transmembrane region" description="Helical" evidence="7">
    <location>
        <begin position="160"/>
        <end position="179"/>
    </location>
</feature>
<comment type="subcellular location">
    <subcellularLocation>
        <location evidence="1">Membrane</location>
        <topology evidence="1">Multi-pass membrane protein</topology>
    </subcellularLocation>
</comment>
<keyword evidence="5 7" id="KW-1133">Transmembrane helix</keyword>
<keyword evidence="6 7" id="KW-0472">Membrane</keyword>
<dbReference type="InterPro" id="IPR006043">
    <property type="entry name" value="NCS2"/>
</dbReference>
<feature type="transmembrane region" description="Helical" evidence="7">
    <location>
        <begin position="391"/>
        <end position="408"/>
    </location>
</feature>
<feature type="transmembrane region" description="Helical" evidence="7">
    <location>
        <begin position="366"/>
        <end position="385"/>
    </location>
</feature>
<dbReference type="PANTHER" id="PTHR42810">
    <property type="entry name" value="PURINE PERMEASE C1399.01C-RELATED"/>
    <property type="match status" value="1"/>
</dbReference>
<feature type="transmembrane region" description="Helical" evidence="7">
    <location>
        <begin position="50"/>
        <end position="72"/>
    </location>
</feature>
<evidence type="ECO:0000256" key="5">
    <source>
        <dbReference type="ARBA" id="ARBA00022989"/>
    </source>
</evidence>
<organism evidence="8 9">
    <name type="scientific">Actinoalloteichus caeruleus DSM 43889</name>
    <dbReference type="NCBI Taxonomy" id="1120930"/>
    <lineage>
        <taxon>Bacteria</taxon>
        <taxon>Bacillati</taxon>
        <taxon>Actinomycetota</taxon>
        <taxon>Actinomycetes</taxon>
        <taxon>Pseudonocardiales</taxon>
        <taxon>Pseudonocardiaceae</taxon>
        <taxon>Actinoalloteichus</taxon>
        <taxon>Actinoalloteichus cyanogriseus</taxon>
    </lineage>
</organism>
<protein>
    <submittedName>
        <fullName evidence="8">Uracil-xanthine permease</fullName>
    </submittedName>
</protein>
<gene>
    <name evidence="8" type="ORF">G443_004736</name>
</gene>
<proteinExistence type="inferred from homology"/>
<keyword evidence="9" id="KW-1185">Reference proteome</keyword>
<evidence type="ECO:0000313" key="9">
    <source>
        <dbReference type="Proteomes" id="UP000791080"/>
    </source>
</evidence>
<evidence type="ECO:0000256" key="4">
    <source>
        <dbReference type="ARBA" id="ARBA00022692"/>
    </source>
</evidence>
<sequence length="422" mass="42427">MPLWRVRAEDVTGTGGVVAPEERLGWPLTLGFGAQHVAAMFSATVLVPTITGFPVTTTLLFSGLGTLLFLVVTRNRVPGYLGASFAYVGPLLAASEAGAEPSAMLGGVLVAGVTLVMLGVAVKALGVGLVEVLLPPVVTGAVVVLVGLGMAPHATASVSAQPVVAGVTLLTIVVAAVVGRGLWRRLAVVLGIAVGWTASWLSGPLENAPELLDIPWTGLPELVTPVITPSVSLLVLPVVITVLAENLGHLKAVAAVTGRDLDRHAGDVLIGNGLSTSLAGAGGGVGTTTYGENIGVMALSRVHSTAACATAAVLAVVLSFSPRVGAAVVLVPPGVIGGVALVLFGLIAMLGFRVWSDHQVDFRDPLNLVVAGAALVAGVGGLTFTVGGVEIGGMAWGALVVVLLYPVLRGLRAVVPRRPPAG</sequence>
<dbReference type="PANTHER" id="PTHR42810:SF4">
    <property type="entry name" value="URIC ACID TRANSPORTER UACT"/>
    <property type="match status" value="1"/>
</dbReference>
<keyword evidence="4 7" id="KW-0812">Transmembrane</keyword>
<evidence type="ECO:0000256" key="7">
    <source>
        <dbReference type="SAM" id="Phobius"/>
    </source>
</evidence>
<feature type="transmembrane region" description="Helical" evidence="7">
    <location>
        <begin position="103"/>
        <end position="125"/>
    </location>
</feature>
<feature type="transmembrane region" description="Helical" evidence="7">
    <location>
        <begin position="302"/>
        <end position="320"/>
    </location>
</feature>
<feature type="transmembrane region" description="Helical" evidence="7">
    <location>
        <begin position="132"/>
        <end position="154"/>
    </location>
</feature>
<feature type="transmembrane region" description="Helical" evidence="7">
    <location>
        <begin position="186"/>
        <end position="202"/>
    </location>
</feature>
<evidence type="ECO:0000256" key="6">
    <source>
        <dbReference type="ARBA" id="ARBA00023136"/>
    </source>
</evidence>
<comment type="similarity">
    <text evidence="2">Belongs to the nucleobase:cation symporter-2 (NCS2) (TC 2.A.40) family.</text>
</comment>
<evidence type="ECO:0000256" key="3">
    <source>
        <dbReference type="ARBA" id="ARBA00022448"/>
    </source>
</evidence>
<dbReference type="RefSeq" id="WP_030105843.1">
    <property type="nucleotide sequence ID" value="NZ_AUBJ02000001.1"/>
</dbReference>
<dbReference type="EMBL" id="AUBJ02000001">
    <property type="protein sequence ID" value="MCP2334466.1"/>
    <property type="molecule type" value="Genomic_DNA"/>
</dbReference>
<feature type="transmembrane region" description="Helical" evidence="7">
    <location>
        <begin position="222"/>
        <end position="244"/>
    </location>
</feature>
<dbReference type="Proteomes" id="UP000791080">
    <property type="component" value="Unassembled WGS sequence"/>
</dbReference>
<accession>A0ABT1JS43</accession>
<comment type="caution">
    <text evidence="8">The sequence shown here is derived from an EMBL/GenBank/DDBJ whole genome shotgun (WGS) entry which is preliminary data.</text>
</comment>
<evidence type="ECO:0000256" key="1">
    <source>
        <dbReference type="ARBA" id="ARBA00004141"/>
    </source>
</evidence>
<reference evidence="8 9" key="1">
    <citation type="submission" date="2022-06" db="EMBL/GenBank/DDBJ databases">
        <title>Genomic Encyclopedia of Type Strains, Phase I: the one thousand microbial genomes (KMG-I) project.</title>
        <authorList>
            <person name="Kyrpides N."/>
        </authorList>
    </citation>
    <scope>NUCLEOTIDE SEQUENCE [LARGE SCALE GENOMIC DNA]</scope>
    <source>
        <strain evidence="8 9">DSM 43889</strain>
    </source>
</reference>
<evidence type="ECO:0000256" key="2">
    <source>
        <dbReference type="ARBA" id="ARBA00008821"/>
    </source>
</evidence>
<evidence type="ECO:0000313" key="8">
    <source>
        <dbReference type="EMBL" id="MCP2334466.1"/>
    </source>
</evidence>
<dbReference type="Pfam" id="PF00860">
    <property type="entry name" value="Xan_ur_permease"/>
    <property type="match status" value="1"/>
</dbReference>
<feature type="transmembrane region" description="Helical" evidence="7">
    <location>
        <begin position="326"/>
        <end position="354"/>
    </location>
</feature>
<name>A0ABT1JS43_ACTCY</name>